<gene>
    <name evidence="2" type="ORF">Vau01_089550</name>
</gene>
<dbReference type="InterPro" id="IPR029021">
    <property type="entry name" value="Prot-tyrosine_phosphatase-like"/>
</dbReference>
<feature type="domain" description="Tyrosine specific protein phosphatases" evidence="1">
    <location>
        <begin position="80"/>
        <end position="136"/>
    </location>
</feature>
<dbReference type="Pfam" id="PF13350">
    <property type="entry name" value="Y_phosphatase3"/>
    <property type="match status" value="1"/>
</dbReference>
<proteinExistence type="predicted"/>
<comment type="caution">
    <text evidence="2">The sequence shown here is derived from an EMBL/GenBank/DDBJ whole genome shotgun (WGS) entry which is preliminary data.</text>
</comment>
<dbReference type="RefSeq" id="WP_204006343.1">
    <property type="nucleotide sequence ID" value="NZ_BOPG01000065.1"/>
</dbReference>
<reference evidence="2" key="1">
    <citation type="submission" date="2021-01" db="EMBL/GenBank/DDBJ databases">
        <title>Whole genome shotgun sequence of Virgisporangium aurantiacum NBRC 16421.</title>
        <authorList>
            <person name="Komaki H."/>
            <person name="Tamura T."/>
        </authorList>
    </citation>
    <scope>NUCLEOTIDE SEQUENCE</scope>
    <source>
        <strain evidence="2">NBRC 16421</strain>
    </source>
</reference>
<dbReference type="GO" id="GO:0004721">
    <property type="term" value="F:phosphoprotein phosphatase activity"/>
    <property type="evidence" value="ECO:0007669"/>
    <property type="project" value="InterPro"/>
</dbReference>
<dbReference type="InterPro" id="IPR000387">
    <property type="entry name" value="Tyr_Pase_dom"/>
</dbReference>
<dbReference type="PROSITE" id="PS50056">
    <property type="entry name" value="TYR_PHOSPHATASE_2"/>
    <property type="match status" value="1"/>
</dbReference>
<evidence type="ECO:0000313" key="2">
    <source>
        <dbReference type="EMBL" id="GIJ61439.1"/>
    </source>
</evidence>
<dbReference type="SUPFAM" id="SSF52799">
    <property type="entry name" value="(Phosphotyrosine protein) phosphatases II"/>
    <property type="match status" value="1"/>
</dbReference>
<evidence type="ECO:0000313" key="3">
    <source>
        <dbReference type="Proteomes" id="UP000612585"/>
    </source>
</evidence>
<dbReference type="Gene3D" id="3.90.190.10">
    <property type="entry name" value="Protein tyrosine phosphatase superfamily"/>
    <property type="match status" value="1"/>
</dbReference>
<evidence type="ECO:0000259" key="1">
    <source>
        <dbReference type="PROSITE" id="PS50056"/>
    </source>
</evidence>
<dbReference type="PROSITE" id="PS00383">
    <property type="entry name" value="TYR_PHOSPHATASE_1"/>
    <property type="match status" value="1"/>
</dbReference>
<dbReference type="InterPro" id="IPR016130">
    <property type="entry name" value="Tyr_Pase_AS"/>
</dbReference>
<accession>A0A8J3ZCF8</accession>
<dbReference type="InterPro" id="IPR026893">
    <property type="entry name" value="Tyr/Ser_Pase_IphP-type"/>
</dbReference>
<name>A0A8J3ZCF8_9ACTN</name>
<sequence length="165" mass="16958">MDWPAGIAPVPLGAGALALTHRPKVKLLPALASAGATHLVTLLAKREGALAVGSAAEAAGLHWIWVDLPNGQEPSPASRTGVVTALTMLAPLVTGGATAVIHCSAGIHRTGMFAYALLRTAGLDPDEATITLRHLRTITADGVGDHRLAWAEDLATLARHRLAPG</sequence>
<dbReference type="Proteomes" id="UP000612585">
    <property type="component" value="Unassembled WGS sequence"/>
</dbReference>
<protein>
    <recommendedName>
        <fullName evidence="1">Tyrosine specific protein phosphatases domain-containing protein</fullName>
    </recommendedName>
</protein>
<organism evidence="2 3">
    <name type="scientific">Virgisporangium aurantiacum</name>
    <dbReference type="NCBI Taxonomy" id="175570"/>
    <lineage>
        <taxon>Bacteria</taxon>
        <taxon>Bacillati</taxon>
        <taxon>Actinomycetota</taxon>
        <taxon>Actinomycetes</taxon>
        <taxon>Micromonosporales</taxon>
        <taxon>Micromonosporaceae</taxon>
        <taxon>Virgisporangium</taxon>
    </lineage>
</organism>
<dbReference type="EMBL" id="BOPG01000065">
    <property type="protein sequence ID" value="GIJ61439.1"/>
    <property type="molecule type" value="Genomic_DNA"/>
</dbReference>
<keyword evidence="3" id="KW-1185">Reference proteome</keyword>
<dbReference type="AlphaFoldDB" id="A0A8J3ZCF8"/>